<feature type="compositionally biased region" description="Basic and acidic residues" evidence="1">
    <location>
        <begin position="61"/>
        <end position="108"/>
    </location>
</feature>
<feature type="compositionally biased region" description="Basic and acidic residues" evidence="1">
    <location>
        <begin position="127"/>
        <end position="139"/>
    </location>
</feature>
<feature type="compositionally biased region" description="Polar residues" evidence="1">
    <location>
        <begin position="550"/>
        <end position="563"/>
    </location>
</feature>
<dbReference type="InterPro" id="IPR001623">
    <property type="entry name" value="DnaJ_domain"/>
</dbReference>
<dbReference type="Pfam" id="PF14308">
    <property type="entry name" value="DnaJ-X"/>
    <property type="match status" value="1"/>
</dbReference>
<gene>
    <name evidence="3" type="ORF">POVCU1_001270</name>
</gene>
<evidence type="ECO:0000256" key="1">
    <source>
        <dbReference type="SAM" id="MobiDB-lite"/>
    </source>
</evidence>
<dbReference type="Pfam" id="PF00226">
    <property type="entry name" value="DnaJ"/>
    <property type="match status" value="1"/>
</dbReference>
<name>A0A1A8VNY6_PLAOA</name>
<dbReference type="PROSITE" id="PS50076">
    <property type="entry name" value="DNAJ_2"/>
    <property type="match status" value="1"/>
</dbReference>
<dbReference type="InterPro" id="IPR036869">
    <property type="entry name" value="J_dom_sf"/>
</dbReference>
<dbReference type="SUPFAM" id="SSF46565">
    <property type="entry name" value="Chaperone J-domain"/>
    <property type="match status" value="1"/>
</dbReference>
<dbReference type="SMART" id="SM00271">
    <property type="entry name" value="DnaJ"/>
    <property type="match status" value="1"/>
</dbReference>
<evidence type="ECO:0000313" key="4">
    <source>
        <dbReference type="Proteomes" id="UP000078546"/>
    </source>
</evidence>
<feature type="region of interest" description="Disordered" evidence="1">
    <location>
        <begin position="540"/>
        <end position="575"/>
    </location>
</feature>
<dbReference type="InterPro" id="IPR026894">
    <property type="entry name" value="DnaJ_X"/>
</dbReference>
<feature type="compositionally biased region" description="Low complexity" evidence="1">
    <location>
        <begin position="605"/>
        <end position="620"/>
    </location>
</feature>
<evidence type="ECO:0000259" key="2">
    <source>
        <dbReference type="PROSITE" id="PS50076"/>
    </source>
</evidence>
<dbReference type="PROSITE" id="PS00636">
    <property type="entry name" value="DNAJ_1"/>
    <property type="match status" value="1"/>
</dbReference>
<sequence>MSNWNFFSDYGSWFTTPSSNLTTNVATNVTANMPPNISAAAAAAAATTNNPASSFFGGPETRVRDRSPREKDQFKYRCDRKHNSGEKEKDRSKFKEREWGRSGTDRGNHRSGVGAERSNRSGGWTDKSSRSGGRADRSSRSGGGGADRNSHSGGGADRSSRSGGGADMGNRSSSSGSGSGSGSGIKENSDGSGRGKEGKHKEKKNNREGSFFSNLGLSNFIPNADNPRFCNEYKTGYRLDEEAKNVLPDGKSSKKYSKIKIGMDSSTGNDFCTSDAAYTCVDTTYYDALNVKPNATFNEIKSSYYKLALKFHPDKNVGDPEAKIKFQKINEAYQVLSDEEKRLEYNKYGLHATKDMVMIDPSLLFMMLYSSDELSDYVGTLRVAYFIKLTFNDNSSIEDMQAKKGKLMSDMEIEQKKREVELALILRDKLQPYVDGDCNKWSEKMEKEIQGLLDSSFSSSILESIGWTYKNIASSFIAEVTTLWGVGATVANVQASKRSLQNGLGLASSIISTFVTMHRMVAYNDYYGAVCEGANATNESLAANPDGRQPGNNPDGASTNIPSGSGVKSEVQQPSYGPSIWADGWASSWANSWIGGAGPSAASNTEPSAASTAEPSAAASGIDPTKHAPGNNARDRDRFSWRRSSSKDRSSSMDKNSDKKRSDSRDDKNSDKERSSSRNKENAKFDERVNPVNNAFDREAFLEQKSNEAFGIIIRNVLRVVLWDIESTVRQVAEKVLRDEGVDIKIRLKRARGLKILGKLMLKLSKTKKDLCESKNFDVSKLLESVFIKVAEKVAAEEAEEAEEAFKREYST</sequence>
<dbReference type="InterPro" id="IPR052423">
    <property type="entry name" value="EMIR"/>
</dbReference>
<organism evidence="3 4">
    <name type="scientific">Plasmodium ovale curtisi</name>
    <dbReference type="NCBI Taxonomy" id="864141"/>
    <lineage>
        <taxon>Eukaryota</taxon>
        <taxon>Sar</taxon>
        <taxon>Alveolata</taxon>
        <taxon>Apicomplexa</taxon>
        <taxon>Aconoidasida</taxon>
        <taxon>Haemosporida</taxon>
        <taxon>Plasmodiidae</taxon>
        <taxon>Plasmodium</taxon>
        <taxon>Plasmodium (Plasmodium)</taxon>
    </lineage>
</organism>
<dbReference type="EMBL" id="FLQV01000026">
    <property type="protein sequence ID" value="SBS80489.1"/>
    <property type="molecule type" value="Genomic_DNA"/>
</dbReference>
<dbReference type="PRINTS" id="PR00625">
    <property type="entry name" value="JDOMAIN"/>
</dbReference>
<dbReference type="Proteomes" id="UP000078546">
    <property type="component" value="Unassembled WGS sequence"/>
</dbReference>
<dbReference type="Gene3D" id="1.10.287.110">
    <property type="entry name" value="DnaJ domain"/>
    <property type="match status" value="1"/>
</dbReference>
<feature type="compositionally biased region" description="Basic and acidic residues" evidence="1">
    <location>
        <begin position="187"/>
        <end position="200"/>
    </location>
</feature>
<feature type="compositionally biased region" description="Basic and acidic residues" evidence="1">
    <location>
        <begin position="633"/>
        <end position="688"/>
    </location>
</feature>
<dbReference type="CDD" id="cd06257">
    <property type="entry name" value="DnaJ"/>
    <property type="match status" value="1"/>
</dbReference>
<evidence type="ECO:0000313" key="3">
    <source>
        <dbReference type="EMBL" id="SBS80489.1"/>
    </source>
</evidence>
<dbReference type="PANTHER" id="PTHR44094">
    <property type="entry name" value="DNAJ HEAT SHOCK N-TERMINAL DOMAIN-CONTAINING PROTEIN"/>
    <property type="match status" value="1"/>
</dbReference>
<feature type="region of interest" description="Disordered" evidence="1">
    <location>
        <begin position="597"/>
        <end position="688"/>
    </location>
</feature>
<proteinExistence type="predicted"/>
<reference evidence="4" key="1">
    <citation type="submission" date="2016-05" db="EMBL/GenBank/DDBJ databases">
        <authorList>
            <person name="Naeem Raeece"/>
        </authorList>
    </citation>
    <scope>NUCLEOTIDE SEQUENCE [LARGE SCALE GENOMIC DNA]</scope>
</reference>
<dbReference type="PANTHER" id="PTHR44094:SF8">
    <property type="entry name" value="DNAJ HEAT SHOCK N-TERMINAL DOMAIN-CONTAINING PROTEIN-RELATED"/>
    <property type="match status" value="1"/>
</dbReference>
<accession>A0A1A8VNY6</accession>
<dbReference type="AlphaFoldDB" id="A0A1A8VNY6"/>
<protein>
    <submittedName>
        <fullName evidence="3">DnaJ protein, putative</fullName>
    </submittedName>
</protein>
<feature type="domain" description="J" evidence="2">
    <location>
        <begin position="284"/>
        <end position="349"/>
    </location>
</feature>
<dbReference type="InterPro" id="IPR018253">
    <property type="entry name" value="DnaJ_domain_CS"/>
</dbReference>
<feature type="compositionally biased region" description="Gly residues" evidence="1">
    <location>
        <begin position="141"/>
        <end position="167"/>
    </location>
</feature>
<feature type="region of interest" description="Disordered" evidence="1">
    <location>
        <begin position="48"/>
        <end position="212"/>
    </location>
</feature>